<feature type="domain" description="Tyrosine-protein phosphatase" evidence="7">
    <location>
        <begin position="1"/>
        <end position="142"/>
    </location>
</feature>
<dbReference type="Pfam" id="PF00782">
    <property type="entry name" value="DSPc"/>
    <property type="match status" value="1"/>
</dbReference>
<dbReference type="SUPFAM" id="SSF52799">
    <property type="entry name" value="(Phosphotyrosine protein) phosphatases II"/>
    <property type="match status" value="1"/>
</dbReference>
<dbReference type="PROSITE" id="PS50054">
    <property type="entry name" value="TYR_PHOSPHATASE_DUAL"/>
    <property type="match status" value="1"/>
</dbReference>
<dbReference type="OrthoDB" id="10252009at2759"/>
<dbReference type="GO" id="GO:0008138">
    <property type="term" value="F:protein tyrosine/serine/threonine phosphatase activity"/>
    <property type="evidence" value="ECO:0007669"/>
    <property type="project" value="InterPro"/>
</dbReference>
<dbReference type="PANTHER" id="PTHR45948">
    <property type="entry name" value="DUAL SPECIFICITY PROTEIN PHOSPHATASE DDB_G0269404-RELATED"/>
    <property type="match status" value="1"/>
</dbReference>
<dbReference type="InterPro" id="IPR029021">
    <property type="entry name" value="Prot-tyrosine_phosphatase-like"/>
</dbReference>
<dbReference type="SMART" id="SM00195">
    <property type="entry name" value="DSPc"/>
    <property type="match status" value="1"/>
</dbReference>
<dbReference type="InterPro" id="IPR020422">
    <property type="entry name" value="TYR_PHOSPHATASE_DUAL_dom"/>
</dbReference>
<dbReference type="GO" id="GO:0004725">
    <property type="term" value="F:protein tyrosine phosphatase activity"/>
    <property type="evidence" value="ECO:0007669"/>
    <property type="project" value="TreeGrafter"/>
</dbReference>
<keyword evidence="2" id="KW-0378">Hydrolase</keyword>
<evidence type="ECO:0000313" key="9">
    <source>
        <dbReference type="EMBL" id="KZP23043.1"/>
    </source>
</evidence>
<evidence type="ECO:0000256" key="2">
    <source>
        <dbReference type="ARBA" id="ARBA00022801"/>
    </source>
</evidence>
<comment type="catalytic activity">
    <reaction evidence="5">
        <text>O-phospho-L-threonyl-[protein] + H2O = L-threonyl-[protein] + phosphate</text>
        <dbReference type="Rhea" id="RHEA:47004"/>
        <dbReference type="Rhea" id="RHEA-COMP:11060"/>
        <dbReference type="Rhea" id="RHEA-COMP:11605"/>
        <dbReference type="ChEBI" id="CHEBI:15377"/>
        <dbReference type="ChEBI" id="CHEBI:30013"/>
        <dbReference type="ChEBI" id="CHEBI:43474"/>
        <dbReference type="ChEBI" id="CHEBI:61977"/>
        <dbReference type="EC" id="3.1.3.16"/>
    </reaction>
</comment>
<dbReference type="GO" id="GO:0004722">
    <property type="term" value="F:protein serine/threonine phosphatase activity"/>
    <property type="evidence" value="ECO:0007669"/>
    <property type="project" value="UniProtKB-EC"/>
</dbReference>
<gene>
    <name evidence="9" type="ORF">FIBSPDRAFT_1043188</name>
</gene>
<comment type="similarity">
    <text evidence="1">Belongs to the protein-tyrosine phosphatase family. Non-receptor class dual specificity subfamily.</text>
</comment>
<evidence type="ECO:0000313" key="10">
    <source>
        <dbReference type="Proteomes" id="UP000076532"/>
    </source>
</evidence>
<evidence type="ECO:0000256" key="4">
    <source>
        <dbReference type="ARBA" id="ARBA00047761"/>
    </source>
</evidence>
<dbReference type="InterPro" id="IPR000387">
    <property type="entry name" value="Tyr_Pase_dom"/>
</dbReference>
<dbReference type="GO" id="GO:0007165">
    <property type="term" value="P:signal transduction"/>
    <property type="evidence" value="ECO:0007669"/>
    <property type="project" value="TreeGrafter"/>
</dbReference>
<sequence>MDQILSKLYLGDISAAENGATLRRIGITHILSITQLSVSYPKRAVLVTKQLELEDAPDADVISIFPMTSHFIHEAITGEGVVLVHCDLGVSRSVIVVAAYLIQHCGYTLDSAFVHLRSKRAFVRPNASFQRQLKAFCDTEYDVEKAHALLASADR</sequence>
<comment type="catalytic activity">
    <reaction evidence="4">
        <text>O-phospho-L-seryl-[protein] + H2O = L-seryl-[protein] + phosphate</text>
        <dbReference type="Rhea" id="RHEA:20629"/>
        <dbReference type="Rhea" id="RHEA-COMP:9863"/>
        <dbReference type="Rhea" id="RHEA-COMP:11604"/>
        <dbReference type="ChEBI" id="CHEBI:15377"/>
        <dbReference type="ChEBI" id="CHEBI:29999"/>
        <dbReference type="ChEBI" id="CHEBI:43474"/>
        <dbReference type="ChEBI" id="CHEBI:83421"/>
        <dbReference type="EC" id="3.1.3.16"/>
    </reaction>
</comment>
<accession>A0A166LK62</accession>
<evidence type="ECO:0000256" key="6">
    <source>
        <dbReference type="PIRSR" id="PIRSR620405-1"/>
    </source>
</evidence>
<name>A0A166LK62_9AGAM</name>
<proteinExistence type="inferred from homology"/>
<reference evidence="9 10" key="1">
    <citation type="journal article" date="2016" name="Mol. Biol. Evol.">
        <title>Comparative Genomics of Early-Diverging Mushroom-Forming Fungi Provides Insights into the Origins of Lignocellulose Decay Capabilities.</title>
        <authorList>
            <person name="Nagy L.G."/>
            <person name="Riley R."/>
            <person name="Tritt A."/>
            <person name="Adam C."/>
            <person name="Daum C."/>
            <person name="Floudas D."/>
            <person name="Sun H."/>
            <person name="Yadav J.S."/>
            <person name="Pangilinan J."/>
            <person name="Larsson K.H."/>
            <person name="Matsuura K."/>
            <person name="Barry K."/>
            <person name="Labutti K."/>
            <person name="Kuo R."/>
            <person name="Ohm R.A."/>
            <person name="Bhattacharya S.S."/>
            <person name="Shirouzu T."/>
            <person name="Yoshinaga Y."/>
            <person name="Martin F.M."/>
            <person name="Grigoriev I.V."/>
            <person name="Hibbett D.S."/>
        </authorList>
    </citation>
    <scope>NUCLEOTIDE SEQUENCE [LARGE SCALE GENOMIC DNA]</scope>
    <source>
        <strain evidence="9 10">CBS 109695</strain>
    </source>
</reference>
<dbReference type="PRINTS" id="PR01908">
    <property type="entry name" value="ADSPHPHTASE"/>
</dbReference>
<dbReference type="CDD" id="cd14498">
    <property type="entry name" value="DSP"/>
    <property type="match status" value="1"/>
</dbReference>
<protein>
    <submittedName>
        <fullName evidence="9">Phosphatases II</fullName>
    </submittedName>
</protein>
<feature type="active site" description="Phosphocysteine intermediate" evidence="6">
    <location>
        <position position="86"/>
    </location>
</feature>
<dbReference type="PROSITE" id="PS50056">
    <property type="entry name" value="TYR_PHOSPHATASE_2"/>
    <property type="match status" value="1"/>
</dbReference>
<dbReference type="AlphaFoldDB" id="A0A166LK62"/>
<dbReference type="STRING" id="436010.A0A166LK62"/>
<dbReference type="InterPro" id="IPR020405">
    <property type="entry name" value="Atypical_DUSP_subfamA"/>
</dbReference>
<organism evidence="9 10">
    <name type="scientific">Athelia psychrophila</name>
    <dbReference type="NCBI Taxonomy" id="1759441"/>
    <lineage>
        <taxon>Eukaryota</taxon>
        <taxon>Fungi</taxon>
        <taxon>Dikarya</taxon>
        <taxon>Basidiomycota</taxon>
        <taxon>Agaricomycotina</taxon>
        <taxon>Agaricomycetes</taxon>
        <taxon>Agaricomycetidae</taxon>
        <taxon>Atheliales</taxon>
        <taxon>Atheliaceae</taxon>
        <taxon>Athelia</taxon>
    </lineage>
</organism>
<evidence type="ECO:0000259" key="8">
    <source>
        <dbReference type="PROSITE" id="PS50056"/>
    </source>
</evidence>
<dbReference type="GO" id="GO:0005829">
    <property type="term" value="C:cytosol"/>
    <property type="evidence" value="ECO:0007669"/>
    <property type="project" value="TreeGrafter"/>
</dbReference>
<evidence type="ECO:0000256" key="5">
    <source>
        <dbReference type="ARBA" id="ARBA00048336"/>
    </source>
</evidence>
<keyword evidence="10" id="KW-1185">Reference proteome</keyword>
<dbReference type="InterPro" id="IPR000340">
    <property type="entry name" value="Dual-sp_phosphatase_cat-dom"/>
</dbReference>
<dbReference type="Proteomes" id="UP000076532">
    <property type="component" value="Unassembled WGS sequence"/>
</dbReference>
<evidence type="ECO:0000256" key="1">
    <source>
        <dbReference type="ARBA" id="ARBA00008601"/>
    </source>
</evidence>
<dbReference type="EMBL" id="KV417535">
    <property type="protein sequence ID" value="KZP23043.1"/>
    <property type="molecule type" value="Genomic_DNA"/>
</dbReference>
<dbReference type="Gene3D" id="3.90.190.10">
    <property type="entry name" value="Protein tyrosine phosphatase superfamily"/>
    <property type="match status" value="1"/>
</dbReference>
<dbReference type="PANTHER" id="PTHR45948:SF2">
    <property type="entry name" value="DUAL SPECIFICITY PROTEIN PHOSPHATASE"/>
    <property type="match status" value="1"/>
</dbReference>
<evidence type="ECO:0000259" key="7">
    <source>
        <dbReference type="PROSITE" id="PS50054"/>
    </source>
</evidence>
<feature type="domain" description="Tyrosine specific protein phosphatases" evidence="8">
    <location>
        <begin position="62"/>
        <end position="120"/>
    </location>
</feature>
<keyword evidence="3" id="KW-0904">Protein phosphatase</keyword>
<evidence type="ECO:0000256" key="3">
    <source>
        <dbReference type="ARBA" id="ARBA00022912"/>
    </source>
</evidence>
<dbReference type="PRINTS" id="PR01909">
    <property type="entry name" value="ADSPHPHTASEA"/>
</dbReference>